<keyword evidence="3" id="KW-0963">Cytoplasm</keyword>
<evidence type="ECO:0000256" key="2">
    <source>
        <dbReference type="ARBA" id="ARBA00023186"/>
    </source>
</evidence>
<dbReference type="Proteomes" id="UP000886723">
    <property type="component" value="Unassembled WGS sequence"/>
</dbReference>
<dbReference type="Pfam" id="PF01730">
    <property type="entry name" value="UreF"/>
    <property type="match status" value="1"/>
</dbReference>
<dbReference type="PIRSF" id="PIRSF009467">
    <property type="entry name" value="Ureas_acces_UreF"/>
    <property type="match status" value="1"/>
</dbReference>
<dbReference type="PANTHER" id="PTHR33620">
    <property type="entry name" value="UREASE ACCESSORY PROTEIN F"/>
    <property type="match status" value="1"/>
</dbReference>
<dbReference type="PANTHER" id="PTHR33620:SF1">
    <property type="entry name" value="UREASE ACCESSORY PROTEIN F"/>
    <property type="match status" value="1"/>
</dbReference>
<dbReference type="GO" id="GO:0005737">
    <property type="term" value="C:cytoplasm"/>
    <property type="evidence" value="ECO:0007669"/>
    <property type="project" value="UniProtKB-SubCell"/>
</dbReference>
<dbReference type="AlphaFoldDB" id="A0A9D1NUG4"/>
<dbReference type="HAMAP" id="MF_01385">
    <property type="entry name" value="UreF"/>
    <property type="match status" value="1"/>
</dbReference>
<keyword evidence="1 3" id="KW-0996">Nickel insertion</keyword>
<comment type="function">
    <text evidence="3">Required for maturation of urease via the functional incorporation of the urease nickel metallocenter.</text>
</comment>
<evidence type="ECO:0000313" key="5">
    <source>
        <dbReference type="EMBL" id="HIV12309.1"/>
    </source>
</evidence>
<gene>
    <name evidence="3" type="primary">ureF</name>
    <name evidence="5" type="ORF">IAA63_04105</name>
</gene>
<keyword evidence="4" id="KW-0472">Membrane</keyword>
<reference evidence="5" key="2">
    <citation type="journal article" date="2021" name="PeerJ">
        <title>Extensive microbial diversity within the chicken gut microbiome revealed by metagenomics and culture.</title>
        <authorList>
            <person name="Gilroy R."/>
            <person name="Ravi A."/>
            <person name="Getino M."/>
            <person name="Pursley I."/>
            <person name="Horton D.L."/>
            <person name="Alikhan N.F."/>
            <person name="Baker D."/>
            <person name="Gharbi K."/>
            <person name="Hall N."/>
            <person name="Watson M."/>
            <person name="Adriaenssens E.M."/>
            <person name="Foster-Nyarko E."/>
            <person name="Jarju S."/>
            <person name="Secka A."/>
            <person name="Antonio M."/>
            <person name="Oren A."/>
            <person name="Chaudhuri R.R."/>
            <person name="La Ragione R."/>
            <person name="Hildebrand F."/>
            <person name="Pallen M.J."/>
        </authorList>
    </citation>
    <scope>NUCLEOTIDE SEQUENCE</scope>
    <source>
        <strain evidence="5">ChiBcec2-4451</strain>
    </source>
</reference>
<keyword evidence="4" id="KW-0812">Transmembrane</keyword>
<evidence type="ECO:0000256" key="3">
    <source>
        <dbReference type="HAMAP-Rule" id="MF_01385"/>
    </source>
</evidence>
<dbReference type="InterPro" id="IPR038277">
    <property type="entry name" value="UreF_sf"/>
</dbReference>
<dbReference type="GO" id="GO:0016151">
    <property type="term" value="F:nickel cation binding"/>
    <property type="evidence" value="ECO:0007669"/>
    <property type="project" value="UniProtKB-UniRule"/>
</dbReference>
<accession>A0A9D1NUG4</accession>
<evidence type="ECO:0000313" key="6">
    <source>
        <dbReference type="Proteomes" id="UP000886723"/>
    </source>
</evidence>
<protein>
    <recommendedName>
        <fullName evidence="3">Urease accessory protein UreF</fullName>
    </recommendedName>
</protein>
<dbReference type="Gene3D" id="1.10.4190.10">
    <property type="entry name" value="Urease accessory protein UreF"/>
    <property type="match status" value="1"/>
</dbReference>
<comment type="subcellular location">
    <subcellularLocation>
        <location evidence="3">Cytoplasm</location>
    </subcellularLocation>
</comment>
<comment type="subunit">
    <text evidence="3">UreD, UreF and UreG form a complex that acts as a GTP-hydrolysis-dependent molecular chaperone, activating the urease apoprotein by helping to assemble the nickel containing metallocenter of UreC. The UreE protein probably delivers the nickel.</text>
</comment>
<keyword evidence="2 3" id="KW-0143">Chaperone</keyword>
<proteinExistence type="inferred from homology"/>
<organism evidence="5 6">
    <name type="scientific">Candidatus Pullilachnospira stercoravium</name>
    <dbReference type="NCBI Taxonomy" id="2840913"/>
    <lineage>
        <taxon>Bacteria</taxon>
        <taxon>Bacillati</taxon>
        <taxon>Bacillota</taxon>
        <taxon>Clostridia</taxon>
        <taxon>Lachnospirales</taxon>
        <taxon>Lachnospiraceae</taxon>
        <taxon>Lachnospiraceae incertae sedis</taxon>
        <taxon>Candidatus Pullilachnospira</taxon>
    </lineage>
</organism>
<evidence type="ECO:0000256" key="4">
    <source>
        <dbReference type="SAM" id="Phobius"/>
    </source>
</evidence>
<reference evidence="5" key="1">
    <citation type="submission" date="2020-10" db="EMBL/GenBank/DDBJ databases">
        <authorList>
            <person name="Gilroy R."/>
        </authorList>
    </citation>
    <scope>NUCLEOTIDE SEQUENCE</scope>
    <source>
        <strain evidence="5">ChiBcec2-4451</strain>
    </source>
</reference>
<evidence type="ECO:0000256" key="1">
    <source>
        <dbReference type="ARBA" id="ARBA00022988"/>
    </source>
</evidence>
<keyword evidence="4" id="KW-1133">Transmembrane helix</keyword>
<dbReference type="EMBL" id="DVON01000086">
    <property type="protein sequence ID" value="HIV12309.1"/>
    <property type="molecule type" value="Genomic_DNA"/>
</dbReference>
<dbReference type="InterPro" id="IPR002639">
    <property type="entry name" value="UreF"/>
</dbReference>
<comment type="similarity">
    <text evidence="3">Belongs to the UreF family.</text>
</comment>
<feature type="transmembrane region" description="Helical" evidence="4">
    <location>
        <begin position="140"/>
        <end position="163"/>
    </location>
</feature>
<sequence length="233" mass="25870">METRDRKKEFLLLQMNDSLFPIGGYSHSYGLETYIQKGIVRDLDSAGAYIRNRLETSFLYSDLLSLRLAWEAAGQGDLDGLEELEDRMDASRIPAEIRDASRKLGNRFAKTLLHMNPEYGKGFFGCYLSRRKGKSVSHPCAYGAFCACAGIAVGDAMAGFLYAQTSAMVTNCVKTIPLSQSDGQELLYGLYPFLEQVLKLAADCGPEMLGASAPGFDLRSIQHEHLYSRLYMS</sequence>
<comment type="caution">
    <text evidence="5">The sequence shown here is derived from an EMBL/GenBank/DDBJ whole genome shotgun (WGS) entry which is preliminary data.</text>
</comment>
<name>A0A9D1NUG4_9FIRM</name>